<name>A0ABU6SWU7_9FABA</name>
<keyword evidence="2" id="KW-1185">Reference proteome</keyword>
<dbReference type="EMBL" id="JASCZI010062766">
    <property type="protein sequence ID" value="MED6140805.1"/>
    <property type="molecule type" value="Genomic_DNA"/>
</dbReference>
<accession>A0ABU6SWU7</accession>
<proteinExistence type="predicted"/>
<dbReference type="Proteomes" id="UP001341840">
    <property type="component" value="Unassembled WGS sequence"/>
</dbReference>
<evidence type="ECO:0008006" key="3">
    <source>
        <dbReference type="Google" id="ProtNLM"/>
    </source>
</evidence>
<feature type="non-terminal residue" evidence="1">
    <location>
        <position position="54"/>
    </location>
</feature>
<evidence type="ECO:0000313" key="1">
    <source>
        <dbReference type="EMBL" id="MED6140805.1"/>
    </source>
</evidence>
<sequence length="54" mass="6285">MDPSTCDDNKDLLAKIFEVIHWKRNAEIILIQRTANKVADMLARQAVRNQLIYT</sequence>
<comment type="caution">
    <text evidence="1">The sequence shown here is derived from an EMBL/GenBank/DDBJ whole genome shotgun (WGS) entry which is preliminary data.</text>
</comment>
<reference evidence="1 2" key="1">
    <citation type="journal article" date="2023" name="Plants (Basel)">
        <title>Bridging the Gap: Combining Genomics and Transcriptomics Approaches to Understand Stylosanthes scabra, an Orphan Legume from the Brazilian Caatinga.</title>
        <authorList>
            <person name="Ferreira-Neto J.R.C."/>
            <person name="da Silva M.D."/>
            <person name="Binneck E."/>
            <person name="de Melo N.F."/>
            <person name="da Silva R.H."/>
            <person name="de Melo A.L.T.M."/>
            <person name="Pandolfi V."/>
            <person name="Bustamante F.O."/>
            <person name="Brasileiro-Vidal A.C."/>
            <person name="Benko-Iseppon A.M."/>
        </authorList>
    </citation>
    <scope>NUCLEOTIDE SEQUENCE [LARGE SCALE GENOMIC DNA]</scope>
    <source>
        <tissue evidence="1">Leaves</tissue>
    </source>
</reference>
<gene>
    <name evidence="1" type="ORF">PIB30_097022</name>
</gene>
<evidence type="ECO:0000313" key="2">
    <source>
        <dbReference type="Proteomes" id="UP001341840"/>
    </source>
</evidence>
<protein>
    <recommendedName>
        <fullName evidence="3">RNase H type-1 domain-containing protein</fullName>
    </recommendedName>
</protein>
<organism evidence="1 2">
    <name type="scientific">Stylosanthes scabra</name>
    <dbReference type="NCBI Taxonomy" id="79078"/>
    <lineage>
        <taxon>Eukaryota</taxon>
        <taxon>Viridiplantae</taxon>
        <taxon>Streptophyta</taxon>
        <taxon>Embryophyta</taxon>
        <taxon>Tracheophyta</taxon>
        <taxon>Spermatophyta</taxon>
        <taxon>Magnoliopsida</taxon>
        <taxon>eudicotyledons</taxon>
        <taxon>Gunneridae</taxon>
        <taxon>Pentapetalae</taxon>
        <taxon>rosids</taxon>
        <taxon>fabids</taxon>
        <taxon>Fabales</taxon>
        <taxon>Fabaceae</taxon>
        <taxon>Papilionoideae</taxon>
        <taxon>50 kb inversion clade</taxon>
        <taxon>dalbergioids sensu lato</taxon>
        <taxon>Dalbergieae</taxon>
        <taxon>Pterocarpus clade</taxon>
        <taxon>Stylosanthes</taxon>
    </lineage>
</organism>